<name>A0A5N5Q9Q7_9AGAM</name>
<evidence type="ECO:0000313" key="4">
    <source>
        <dbReference type="Proteomes" id="UP000383932"/>
    </source>
</evidence>
<proteinExistence type="predicted"/>
<evidence type="ECO:0000256" key="1">
    <source>
        <dbReference type="SAM" id="MobiDB-lite"/>
    </source>
</evidence>
<dbReference type="Gene3D" id="2.60.120.260">
    <property type="entry name" value="Galactose-binding domain-like"/>
    <property type="match status" value="2"/>
</dbReference>
<evidence type="ECO:0000313" key="3">
    <source>
        <dbReference type="EMBL" id="KAB5588520.1"/>
    </source>
</evidence>
<feature type="transmembrane region" description="Helical" evidence="2">
    <location>
        <begin position="290"/>
        <end position="311"/>
    </location>
</feature>
<dbReference type="OrthoDB" id="3265734at2759"/>
<accession>A0A5N5Q9Q7</accession>
<keyword evidence="2" id="KW-0812">Transmembrane</keyword>
<gene>
    <name evidence="3" type="ORF">CTheo_8038</name>
</gene>
<keyword evidence="2" id="KW-0472">Membrane</keyword>
<comment type="caution">
    <text evidence="3">The sequence shown here is derived from an EMBL/GenBank/DDBJ whole genome shotgun (WGS) entry which is preliminary data.</text>
</comment>
<evidence type="ECO:0008006" key="5">
    <source>
        <dbReference type="Google" id="ProtNLM"/>
    </source>
</evidence>
<keyword evidence="4" id="KW-1185">Reference proteome</keyword>
<feature type="region of interest" description="Disordered" evidence="1">
    <location>
        <begin position="410"/>
        <end position="453"/>
    </location>
</feature>
<reference evidence="3 4" key="1">
    <citation type="journal article" date="2019" name="Fungal Biol. Biotechnol.">
        <title>Draft genome sequence of fastidious pathogen Ceratobasidium theobromae, which causes vascular-streak dieback in Theobroma cacao.</title>
        <authorList>
            <person name="Ali S.S."/>
            <person name="Asman A."/>
            <person name="Shao J."/>
            <person name="Firmansyah A.P."/>
            <person name="Susilo A.W."/>
            <person name="Rosmana A."/>
            <person name="McMahon P."/>
            <person name="Junaid M."/>
            <person name="Guest D."/>
            <person name="Kheng T.Y."/>
            <person name="Meinhardt L.W."/>
            <person name="Bailey B.A."/>
        </authorList>
    </citation>
    <scope>NUCLEOTIDE SEQUENCE [LARGE SCALE GENOMIC DNA]</scope>
    <source>
        <strain evidence="3 4">CT2</strain>
    </source>
</reference>
<dbReference type="Proteomes" id="UP000383932">
    <property type="component" value="Unassembled WGS sequence"/>
</dbReference>
<feature type="region of interest" description="Disordered" evidence="1">
    <location>
        <begin position="331"/>
        <end position="395"/>
    </location>
</feature>
<keyword evidence="2" id="KW-1133">Transmembrane helix</keyword>
<feature type="compositionally biased region" description="Low complexity" evidence="1">
    <location>
        <begin position="338"/>
        <end position="350"/>
    </location>
</feature>
<organism evidence="3 4">
    <name type="scientific">Ceratobasidium theobromae</name>
    <dbReference type="NCBI Taxonomy" id="1582974"/>
    <lineage>
        <taxon>Eukaryota</taxon>
        <taxon>Fungi</taxon>
        <taxon>Dikarya</taxon>
        <taxon>Basidiomycota</taxon>
        <taxon>Agaricomycotina</taxon>
        <taxon>Agaricomycetes</taxon>
        <taxon>Cantharellales</taxon>
        <taxon>Ceratobasidiaceae</taxon>
        <taxon>Ceratobasidium</taxon>
    </lineage>
</organism>
<sequence>MSSAQQTIIDDADASTSGFQYFGSWGLGQPLSQHLEGTAHYSDLPLSRAILFFRGHSVAYYADRNSNLSLAAVSIDGLPEENVNLTSTTTAYQQPVWSKNFAEGDHQLVIRHAGPSSPKTNIMIDYVTITHNGDSDSTSAGPAASKVPSSALTINATDPRINFSPNWRAVSGILDGTFYSGQSWLTQTSGASVQFEFNGTAIWYFTDTNYDHGVVRIRVNNDHDGERVDGYSPTSLSQRLVWSRTDLPPGTHTINITHEDSNGKYATLDFFRYIESAGSEPVSSKHGLKAGAIVGIVVASLFLLGIIYCILIRWATPRYWSDDADDNTAPPSYHAAIRPSQSRSSSTTPSNPFFVASVPPARTDEMTNRMSNPVTITSGTNQPGDESSQDTPAQRYRDSARALLVGNRMSRSSGIGTSPIMTQRSASTPDLHSGLSINITTPQPPIRPPPYQS</sequence>
<dbReference type="AlphaFoldDB" id="A0A5N5Q9Q7"/>
<evidence type="ECO:0000256" key="2">
    <source>
        <dbReference type="SAM" id="Phobius"/>
    </source>
</evidence>
<protein>
    <recommendedName>
        <fullName evidence="5">Transmembrane protein</fullName>
    </recommendedName>
</protein>
<feature type="compositionally biased region" description="Pro residues" evidence="1">
    <location>
        <begin position="442"/>
        <end position="453"/>
    </location>
</feature>
<feature type="compositionally biased region" description="Polar residues" evidence="1">
    <location>
        <begin position="368"/>
        <end position="392"/>
    </location>
</feature>
<dbReference type="EMBL" id="SSOP01000431">
    <property type="protein sequence ID" value="KAB5588520.1"/>
    <property type="molecule type" value="Genomic_DNA"/>
</dbReference>
<feature type="compositionally biased region" description="Polar residues" evidence="1">
    <location>
        <begin position="410"/>
        <end position="438"/>
    </location>
</feature>